<protein>
    <recommendedName>
        <fullName evidence="3">Alpha-galactosidase NEW3 domain-containing protein</fullName>
    </recommendedName>
</protein>
<reference evidence="2" key="1">
    <citation type="journal article" date="2014" name="Front. Microbiol.">
        <title>High frequency of phylogenetically diverse reductive dehalogenase-homologous genes in deep subseafloor sedimentary metagenomes.</title>
        <authorList>
            <person name="Kawai M."/>
            <person name="Futagami T."/>
            <person name="Toyoda A."/>
            <person name="Takaki Y."/>
            <person name="Nishi S."/>
            <person name="Hori S."/>
            <person name="Arai W."/>
            <person name="Tsubouchi T."/>
            <person name="Morono Y."/>
            <person name="Uchiyama I."/>
            <person name="Ito T."/>
            <person name="Fujiyama A."/>
            <person name="Inagaki F."/>
            <person name="Takami H."/>
        </authorList>
    </citation>
    <scope>NUCLEOTIDE SEQUENCE</scope>
    <source>
        <strain evidence="2">Expedition CK06-06</strain>
    </source>
</reference>
<gene>
    <name evidence="2" type="ORF">S01H4_11141</name>
</gene>
<evidence type="ECO:0008006" key="3">
    <source>
        <dbReference type="Google" id="ProtNLM"/>
    </source>
</evidence>
<evidence type="ECO:0000256" key="1">
    <source>
        <dbReference type="SAM" id="Phobius"/>
    </source>
</evidence>
<proteinExistence type="predicted"/>
<dbReference type="AlphaFoldDB" id="X0ZN99"/>
<keyword evidence="1" id="KW-1133">Transmembrane helix</keyword>
<organism evidence="2">
    <name type="scientific">marine sediment metagenome</name>
    <dbReference type="NCBI Taxonomy" id="412755"/>
    <lineage>
        <taxon>unclassified sequences</taxon>
        <taxon>metagenomes</taxon>
        <taxon>ecological metagenomes</taxon>
    </lineage>
</organism>
<comment type="caution">
    <text evidence="2">The sequence shown here is derived from an EMBL/GenBank/DDBJ whole genome shotgun (WGS) entry which is preliminary data.</text>
</comment>
<keyword evidence="1" id="KW-0472">Membrane</keyword>
<name>X0ZN99_9ZZZZ</name>
<feature type="transmembrane region" description="Helical" evidence="1">
    <location>
        <begin position="133"/>
        <end position="153"/>
    </location>
</feature>
<accession>X0ZN99</accession>
<keyword evidence="1" id="KW-0812">Transmembrane</keyword>
<sequence>MAWSFSVSPVEVKIDNLPPGEAAEFNLTIHNKDNTSHTFILTTHNPEESERRQGRAEFPNSSWVSFPHQVEAQANSEAEVRVKVAVPSQQKWAGKDWEIWLSITPEEKELLVVNYYIRLLVSTGKEVQAGPNMGLIIAIAIGILLLGYSIHYFRRKAKAKHPRH</sequence>
<dbReference type="EMBL" id="BART01004441">
    <property type="protein sequence ID" value="GAG70889.1"/>
    <property type="molecule type" value="Genomic_DNA"/>
</dbReference>
<evidence type="ECO:0000313" key="2">
    <source>
        <dbReference type="EMBL" id="GAG70889.1"/>
    </source>
</evidence>